<dbReference type="EMBL" id="MNPV01000002">
    <property type="protein sequence ID" value="ONH46931.1"/>
    <property type="molecule type" value="Genomic_DNA"/>
</dbReference>
<evidence type="ECO:0000313" key="4">
    <source>
        <dbReference type="Proteomes" id="UP000188559"/>
    </source>
</evidence>
<dbReference type="AlphaFoldDB" id="A0A1V2JQN3"/>
<organism evidence="3 4">
    <name type="scientific">Pseudomonas azotoformans</name>
    <dbReference type="NCBI Taxonomy" id="47878"/>
    <lineage>
        <taxon>Bacteria</taxon>
        <taxon>Pseudomonadati</taxon>
        <taxon>Pseudomonadota</taxon>
        <taxon>Gammaproteobacteria</taxon>
        <taxon>Pseudomonadales</taxon>
        <taxon>Pseudomonadaceae</taxon>
        <taxon>Pseudomonas</taxon>
    </lineage>
</organism>
<name>A0A1V2JQN3_PSEAZ</name>
<sequence length="73" mass="8161">MKLASNLMIAFVLTLPVLAQASDGAEALQRFHERTKALFDKHAADLEKDKQKAQQKAQQEQTAPAEAQRQNDQ</sequence>
<reference evidence="3 4" key="1">
    <citation type="submission" date="2016-10" db="EMBL/GenBank/DDBJ databases">
        <title>Pseudomonas lactis sp. nov. and Pseudomonas paralactis sp. nov., isolated from bovine raw milk.</title>
        <authorList>
            <person name="Von Neubeck M."/>
            <person name="Huptas C."/>
            <person name="Glueck C."/>
            <person name="Krewinkel M."/>
            <person name="Stoeckel M."/>
            <person name="Stressler T."/>
            <person name="Fischer L."/>
            <person name="Hinrichs J."/>
            <person name="Scherer S."/>
            <person name="Wenning M."/>
        </authorList>
    </citation>
    <scope>NUCLEOTIDE SEQUENCE [LARGE SCALE GENOMIC DNA]</scope>
    <source>
        <strain evidence="3 4">DSM 18862</strain>
    </source>
</reference>
<evidence type="ECO:0000313" key="3">
    <source>
        <dbReference type="EMBL" id="ONH46931.1"/>
    </source>
</evidence>
<feature type="compositionally biased region" description="Basic and acidic residues" evidence="1">
    <location>
        <begin position="43"/>
        <end position="52"/>
    </location>
</feature>
<feature type="region of interest" description="Disordered" evidence="1">
    <location>
        <begin position="43"/>
        <end position="73"/>
    </location>
</feature>
<evidence type="ECO:0000256" key="1">
    <source>
        <dbReference type="SAM" id="MobiDB-lite"/>
    </source>
</evidence>
<accession>A0A1V2JQN3</accession>
<dbReference type="Proteomes" id="UP000188559">
    <property type="component" value="Unassembled WGS sequence"/>
</dbReference>
<evidence type="ECO:0000256" key="2">
    <source>
        <dbReference type="SAM" id="SignalP"/>
    </source>
</evidence>
<feature type="compositionally biased region" description="Low complexity" evidence="1">
    <location>
        <begin position="54"/>
        <end position="73"/>
    </location>
</feature>
<feature type="chain" id="PRO_5010746829" description="Secreted protein" evidence="2">
    <location>
        <begin position="22"/>
        <end position="73"/>
    </location>
</feature>
<proteinExistence type="predicted"/>
<protein>
    <recommendedName>
        <fullName evidence="5">Secreted protein</fullName>
    </recommendedName>
</protein>
<dbReference type="GeneID" id="57372998"/>
<evidence type="ECO:0008006" key="5">
    <source>
        <dbReference type="Google" id="ProtNLM"/>
    </source>
</evidence>
<dbReference type="OrthoDB" id="7033400at2"/>
<feature type="signal peptide" evidence="2">
    <location>
        <begin position="1"/>
        <end position="21"/>
    </location>
</feature>
<keyword evidence="2" id="KW-0732">Signal</keyword>
<dbReference type="RefSeq" id="WP_071494973.1">
    <property type="nucleotide sequence ID" value="NZ_LT629702.1"/>
</dbReference>
<comment type="caution">
    <text evidence="3">The sequence shown here is derived from an EMBL/GenBank/DDBJ whole genome shotgun (WGS) entry which is preliminary data.</text>
</comment>
<gene>
    <name evidence="3" type="ORF">BLL37_08685</name>
</gene>
<keyword evidence="4" id="KW-1185">Reference proteome</keyword>